<dbReference type="Proteomes" id="UP000178606">
    <property type="component" value="Unassembled WGS sequence"/>
</dbReference>
<name>A0A1F6C4P4_HANXR</name>
<feature type="compositionally biased region" description="Basic and acidic residues" evidence="1">
    <location>
        <begin position="162"/>
        <end position="176"/>
    </location>
</feature>
<dbReference type="Pfam" id="PF20250">
    <property type="entry name" value="FapA_N"/>
    <property type="match status" value="1"/>
</dbReference>
<evidence type="ECO:0000313" key="3">
    <source>
        <dbReference type="EMBL" id="OGG44038.1"/>
    </source>
</evidence>
<accession>A0A1F6C4P4</accession>
<proteinExistence type="predicted"/>
<dbReference type="PANTHER" id="PTHR38032:SF1">
    <property type="entry name" value="RNA-BINDING PROTEIN KHPB N-TERMINAL DOMAIN-CONTAINING PROTEIN"/>
    <property type="match status" value="1"/>
</dbReference>
<gene>
    <name evidence="3" type="ORF">A3F84_27920</name>
</gene>
<feature type="domain" description="Flagellar Assembly Protein A N-terminal region" evidence="2">
    <location>
        <begin position="56"/>
        <end position="203"/>
    </location>
</feature>
<dbReference type="PANTHER" id="PTHR38032">
    <property type="entry name" value="POLYMERASE-RELATED"/>
    <property type="match status" value="1"/>
</dbReference>
<evidence type="ECO:0000256" key="1">
    <source>
        <dbReference type="SAM" id="MobiDB-lite"/>
    </source>
</evidence>
<dbReference type="EMBL" id="MFKF01000418">
    <property type="protein sequence ID" value="OGG44038.1"/>
    <property type="molecule type" value="Genomic_DNA"/>
</dbReference>
<dbReference type="InterPro" id="IPR046866">
    <property type="entry name" value="FapA_N"/>
</dbReference>
<dbReference type="AlphaFoldDB" id="A0A1F6C4P4"/>
<sequence length="703" mass="76068">MDHLVLDGERLPCRVKVAVYQGGLAAGLGIAAADPARMANLLSDGAKAGLIREALRKQVGEELARQGVTSGVQEEAILAAVEEFVGRVATGSGAMATRKVAEGQPPEPGEDGWLEYPMNPGGHPLHTLGRADQVSASGKVHQVKEGEILVVRHPPRAGQDGCDVRGERVAPGRPPREVSLEGVAGMNTTVAGEKLVAAIEGAYREDSRGRVRVVQEVETEEVNAATGDLPRSGVAATHFWVRRGVRSGFRVFTTEDVFVGSVQEAGALDRDTRVRARNLFVRGQVAGGPLPAEYLDGEMEGLEEAERRRIAHHIERSQIEVEEVFGAREVLGRNASAGTILIQTHSIMAALDAAEDVLVDGNLAGGVVSFGRRLQVVGNLGDAEGSVTRIRVGEEDRAGQKQGRLKADLQGRKAALETLVGRLEAHQEGMERQAKKGAYWAALLKGEKRPPRGPVESRILVQFFQAAKQKARLEQEVADGKREVADLGQMLQGDTGEGGEEGAALEACVGGTVYPGVLVELVRPLETADLEEKVLRKAGGGRVCSLQEIKKELSKEVSDYVTPRQERLEERRQALDQMFKGREQRPHAPELPNKRFQAEVLFAASDEEGAGKDGGVEAPGLHREGVLYVYAREPQKVYFKRVWRVEDPLKDATITVEKGDHGHTVRCVPSRTPPTPWQQDPEVLRRLEAIQILGQSARALLSG</sequence>
<protein>
    <recommendedName>
        <fullName evidence="2">Flagellar Assembly Protein A N-terminal region domain-containing protein</fullName>
    </recommendedName>
</protein>
<evidence type="ECO:0000259" key="2">
    <source>
        <dbReference type="Pfam" id="PF20250"/>
    </source>
</evidence>
<reference evidence="3 4" key="1">
    <citation type="journal article" date="2016" name="Nat. Commun.">
        <title>Thousands of microbial genomes shed light on interconnected biogeochemical processes in an aquifer system.</title>
        <authorList>
            <person name="Anantharaman K."/>
            <person name="Brown C.T."/>
            <person name="Hug L.A."/>
            <person name="Sharon I."/>
            <person name="Castelle C.J."/>
            <person name="Probst A.J."/>
            <person name="Thomas B.C."/>
            <person name="Singh A."/>
            <person name="Wilkins M.J."/>
            <person name="Karaoz U."/>
            <person name="Brodie E.L."/>
            <person name="Williams K.H."/>
            <person name="Hubbard S.S."/>
            <person name="Banfield J.F."/>
        </authorList>
    </citation>
    <scope>NUCLEOTIDE SEQUENCE [LARGE SCALE GENOMIC DNA]</scope>
    <source>
        <strain evidence="4">RIFCSPLOWO2_12_FULL_64_10</strain>
    </source>
</reference>
<comment type="caution">
    <text evidence="3">The sequence shown here is derived from an EMBL/GenBank/DDBJ whole genome shotgun (WGS) entry which is preliminary data.</text>
</comment>
<organism evidence="3 4">
    <name type="scientific">Handelsmanbacteria sp. (strain RIFCSPLOWO2_12_FULL_64_10)</name>
    <dbReference type="NCBI Taxonomy" id="1817868"/>
    <lineage>
        <taxon>Bacteria</taxon>
        <taxon>Candidatus Handelsmaniibacteriota</taxon>
    </lineage>
</organism>
<feature type="region of interest" description="Disordered" evidence="1">
    <location>
        <begin position="154"/>
        <end position="176"/>
    </location>
</feature>
<dbReference type="InterPro" id="IPR005646">
    <property type="entry name" value="FapA"/>
</dbReference>
<evidence type="ECO:0000313" key="4">
    <source>
        <dbReference type="Proteomes" id="UP000178606"/>
    </source>
</evidence>